<protein>
    <submittedName>
        <fullName evidence="4">FecR family protein</fullName>
    </submittedName>
</protein>
<feature type="domain" description="Protein FecR C-terminal" evidence="3">
    <location>
        <begin position="255"/>
        <end position="317"/>
    </location>
</feature>
<evidence type="ECO:0000313" key="5">
    <source>
        <dbReference type="Proteomes" id="UP000198964"/>
    </source>
</evidence>
<dbReference type="FunFam" id="2.60.120.1440:FF:000001">
    <property type="entry name" value="Putative anti-sigma factor"/>
    <property type="match status" value="1"/>
</dbReference>
<dbReference type="PIRSF" id="PIRSF018266">
    <property type="entry name" value="FecR"/>
    <property type="match status" value="1"/>
</dbReference>
<gene>
    <name evidence="4" type="ORF">SAMN05216283_102737</name>
</gene>
<dbReference type="Gene3D" id="2.60.120.1440">
    <property type="match status" value="1"/>
</dbReference>
<dbReference type="STRING" id="655355.SAMN05216283_102737"/>
<keyword evidence="5" id="KW-1185">Reference proteome</keyword>
<proteinExistence type="predicted"/>
<dbReference type="RefSeq" id="WP_093919362.1">
    <property type="nucleotide sequence ID" value="NZ_FONW01000002.1"/>
</dbReference>
<feature type="domain" description="FecR protein" evidence="2">
    <location>
        <begin position="116"/>
        <end position="211"/>
    </location>
</feature>
<keyword evidence="1" id="KW-1133">Transmembrane helix</keyword>
<dbReference type="InterPro" id="IPR006860">
    <property type="entry name" value="FecR"/>
</dbReference>
<dbReference type="PANTHER" id="PTHR30273">
    <property type="entry name" value="PERIPLASMIC SIGNAL SENSOR AND SIGMA FACTOR ACTIVATOR FECR-RELATED"/>
    <property type="match status" value="1"/>
</dbReference>
<evidence type="ECO:0000259" key="2">
    <source>
        <dbReference type="Pfam" id="PF04773"/>
    </source>
</evidence>
<dbReference type="Pfam" id="PF04773">
    <property type="entry name" value="FecR"/>
    <property type="match status" value="1"/>
</dbReference>
<evidence type="ECO:0000313" key="4">
    <source>
        <dbReference type="EMBL" id="SFF12249.1"/>
    </source>
</evidence>
<accession>A0A1I2G563</accession>
<evidence type="ECO:0000259" key="3">
    <source>
        <dbReference type="Pfam" id="PF16344"/>
    </source>
</evidence>
<keyword evidence="1" id="KW-0472">Membrane</keyword>
<feature type="transmembrane region" description="Helical" evidence="1">
    <location>
        <begin position="83"/>
        <end position="105"/>
    </location>
</feature>
<dbReference type="InterPro" id="IPR032508">
    <property type="entry name" value="FecR_C"/>
</dbReference>
<sequence>MNTMSEELMNGYLNGTLSQAEEQELLAWIKESEDNLKAFKQFLSDHQFSQSLGDETLQAWAKLKVKLASHPERKSSRVLQLPSWVRVAAIAVIALLAGFFVNQFLQSDMSALALNEIVVPNGEKAQVRLSDGTVVYLNAGTTFSYPAAFSQKQREVILVGEAFFEVSKDRSKPFIIETPDFDVRVTGTSFNLKTYPEDHENSLTLHSGSVEITQAGKNYQLKPGDQYTLNTETQQASVGKGNLAKSRLWNEGGIYLENLDLEEIARVLERKFDVELIIAKEELKVIRYNGQFKAHESLEEVLHVIQKTSPVKFDYELNETKDQITIH</sequence>
<organism evidence="4 5">
    <name type="scientific">Sunxiuqinia elliptica</name>
    <dbReference type="NCBI Taxonomy" id="655355"/>
    <lineage>
        <taxon>Bacteria</taxon>
        <taxon>Pseudomonadati</taxon>
        <taxon>Bacteroidota</taxon>
        <taxon>Bacteroidia</taxon>
        <taxon>Marinilabiliales</taxon>
        <taxon>Prolixibacteraceae</taxon>
        <taxon>Sunxiuqinia</taxon>
    </lineage>
</organism>
<dbReference type="InterPro" id="IPR012373">
    <property type="entry name" value="Ferrdict_sens_TM"/>
</dbReference>
<dbReference type="Proteomes" id="UP000198964">
    <property type="component" value="Unassembled WGS sequence"/>
</dbReference>
<dbReference type="AlphaFoldDB" id="A0A1I2G563"/>
<reference evidence="4 5" key="1">
    <citation type="submission" date="2016-10" db="EMBL/GenBank/DDBJ databases">
        <authorList>
            <person name="de Groot N.N."/>
        </authorList>
    </citation>
    <scope>NUCLEOTIDE SEQUENCE [LARGE SCALE GENOMIC DNA]</scope>
    <source>
        <strain evidence="4 5">CGMCC 1.9156</strain>
    </source>
</reference>
<dbReference type="Pfam" id="PF16344">
    <property type="entry name" value="FecR_C"/>
    <property type="match status" value="1"/>
</dbReference>
<evidence type="ECO:0000256" key="1">
    <source>
        <dbReference type="SAM" id="Phobius"/>
    </source>
</evidence>
<dbReference type="PANTHER" id="PTHR30273:SF2">
    <property type="entry name" value="PROTEIN FECR"/>
    <property type="match status" value="1"/>
</dbReference>
<name>A0A1I2G563_9BACT</name>
<dbReference type="GO" id="GO:0016989">
    <property type="term" value="F:sigma factor antagonist activity"/>
    <property type="evidence" value="ECO:0007669"/>
    <property type="project" value="TreeGrafter"/>
</dbReference>
<keyword evidence="1" id="KW-0812">Transmembrane</keyword>
<dbReference type="EMBL" id="FONW01000002">
    <property type="protein sequence ID" value="SFF12249.1"/>
    <property type="molecule type" value="Genomic_DNA"/>
</dbReference>
<dbReference type="Gene3D" id="3.55.50.30">
    <property type="match status" value="1"/>
</dbReference>